<evidence type="ECO:0000313" key="2">
    <source>
        <dbReference type="EMBL" id="CAD5228575.1"/>
    </source>
</evidence>
<feature type="transmembrane region" description="Helical" evidence="1">
    <location>
        <begin position="79"/>
        <end position="103"/>
    </location>
</feature>
<dbReference type="AlphaFoldDB" id="A0A1I7RIY8"/>
<feature type="transmembrane region" description="Helical" evidence="1">
    <location>
        <begin position="123"/>
        <end position="145"/>
    </location>
</feature>
<evidence type="ECO:0000313" key="6">
    <source>
        <dbReference type="WBParaSite" id="BXY_0067000.1"/>
    </source>
</evidence>
<dbReference type="Proteomes" id="UP000659654">
    <property type="component" value="Unassembled WGS sequence"/>
</dbReference>
<dbReference type="Pfam" id="PF10317">
    <property type="entry name" value="7TM_GPCR_Srd"/>
    <property type="match status" value="1"/>
</dbReference>
<dbReference type="OrthoDB" id="5850237at2759"/>
<dbReference type="InterPro" id="IPR019421">
    <property type="entry name" value="7TM_GPCR_serpentine_rcpt_Srd"/>
</dbReference>
<proteinExistence type="predicted"/>
<dbReference type="EMBL" id="CAJFDI010000004">
    <property type="protein sequence ID" value="CAD5228575.1"/>
    <property type="molecule type" value="Genomic_DNA"/>
</dbReference>
<dbReference type="WBParaSite" id="BXY_0067000.1">
    <property type="protein sequence ID" value="BXY_0067000.1"/>
    <property type="gene ID" value="BXY_0067000"/>
</dbReference>
<feature type="transmembrane region" description="Helical" evidence="1">
    <location>
        <begin position="268"/>
        <end position="291"/>
    </location>
</feature>
<keyword evidence="1" id="KW-1133">Transmembrane helix</keyword>
<accession>A0A1I7RIY8</accession>
<reference evidence="3" key="2">
    <citation type="submission" date="2020-08" db="EMBL/GenBank/DDBJ databases">
        <authorList>
            <person name="Kikuchi T."/>
        </authorList>
    </citation>
    <scope>NUCLEOTIDE SEQUENCE</scope>
    <source>
        <strain evidence="2">Ka4C1</strain>
    </source>
</reference>
<gene>
    <name evidence="2" type="ORF">BXYJ_LOCUS10513</name>
</gene>
<dbReference type="Proteomes" id="UP000095284">
    <property type="component" value="Unplaced"/>
</dbReference>
<keyword evidence="5" id="KW-1185">Reference proteome</keyword>
<name>A0A1I7RIY8_BURXY</name>
<sequence>MYDGGPDIMCYRSYGPVLEKLNLTEADLDTSLPYIHNEQSSMGIHTIFEFSMGLFAFALNAILFAIVQKHHREYSSLVTILQISMAVDVYMAAMTAVCQPVVHVTYGFFFCYCQNPLLPQIPWLHNVLMTMEGMAIMGTVIWVPIQFAFRYQFISKGRPPTTGQKAYYYSLTIIVFLINSIGQNRMHKVNPQIQSVAKLLFYNDDWATPVNQVFMGGGIGELRVWIWGGINAVFTIIAYGLVIWYEMKILKALDNMQKSRKSQRQAEINKALTALAFVPLVTAIIPVMFYMLAMFMCADPGNIMIKATFTLSLASIFNPITTIAMIKPYRRTFLRVVGVKNAVRATSTGISLSNAKVVMSESALENKQIAENEVKKNFTE</sequence>
<keyword evidence="1" id="KW-0472">Membrane</keyword>
<feature type="transmembrane region" description="Helical" evidence="1">
    <location>
        <begin position="303"/>
        <end position="326"/>
    </location>
</feature>
<organism evidence="4 6">
    <name type="scientific">Bursaphelenchus xylophilus</name>
    <name type="common">Pinewood nematode worm</name>
    <name type="synonym">Aphelenchoides xylophilus</name>
    <dbReference type="NCBI Taxonomy" id="6326"/>
    <lineage>
        <taxon>Eukaryota</taxon>
        <taxon>Metazoa</taxon>
        <taxon>Ecdysozoa</taxon>
        <taxon>Nematoda</taxon>
        <taxon>Chromadorea</taxon>
        <taxon>Rhabditida</taxon>
        <taxon>Tylenchina</taxon>
        <taxon>Tylenchomorpha</taxon>
        <taxon>Aphelenchoidea</taxon>
        <taxon>Aphelenchoididae</taxon>
        <taxon>Bursaphelenchus</taxon>
    </lineage>
</organism>
<evidence type="ECO:0000313" key="5">
    <source>
        <dbReference type="Proteomes" id="UP000659654"/>
    </source>
</evidence>
<feature type="transmembrane region" description="Helical" evidence="1">
    <location>
        <begin position="224"/>
        <end position="247"/>
    </location>
</feature>
<dbReference type="EMBL" id="CAJFCV020000004">
    <property type="protein sequence ID" value="CAG9119182.1"/>
    <property type="molecule type" value="Genomic_DNA"/>
</dbReference>
<protein>
    <submittedName>
        <fullName evidence="2">(pine wood nematode) hypothetical protein</fullName>
    </submittedName>
</protein>
<keyword evidence="1" id="KW-0812">Transmembrane</keyword>
<dbReference type="PANTHER" id="PTHR22943:SF248">
    <property type="entry name" value="SEVEN TM RECEPTOR"/>
    <property type="match status" value="1"/>
</dbReference>
<dbReference type="SUPFAM" id="SSF81321">
    <property type="entry name" value="Family A G protein-coupled receptor-like"/>
    <property type="match status" value="1"/>
</dbReference>
<evidence type="ECO:0000313" key="4">
    <source>
        <dbReference type="Proteomes" id="UP000095284"/>
    </source>
</evidence>
<evidence type="ECO:0000256" key="1">
    <source>
        <dbReference type="SAM" id="Phobius"/>
    </source>
</evidence>
<reference evidence="6" key="1">
    <citation type="submission" date="2016-11" db="UniProtKB">
        <authorList>
            <consortium name="WormBaseParasite"/>
        </authorList>
    </citation>
    <scope>IDENTIFICATION</scope>
</reference>
<evidence type="ECO:0000313" key="3">
    <source>
        <dbReference type="EMBL" id="CAG9119182.1"/>
    </source>
</evidence>
<dbReference type="PANTHER" id="PTHR22943">
    <property type="entry name" value="7-TRANSMEMBRANE DOMAIN RECEPTOR C.ELEGANS"/>
    <property type="match status" value="1"/>
</dbReference>
<feature type="transmembrane region" description="Helical" evidence="1">
    <location>
        <begin position="47"/>
        <end position="67"/>
    </location>
</feature>
<feature type="transmembrane region" description="Helical" evidence="1">
    <location>
        <begin position="166"/>
        <end position="182"/>
    </location>
</feature>
<dbReference type="Proteomes" id="UP000582659">
    <property type="component" value="Unassembled WGS sequence"/>
</dbReference>